<proteinExistence type="predicted"/>
<dbReference type="AlphaFoldDB" id="A0A423PRC5"/>
<organism evidence="5 6">
    <name type="scientific">Salinisphaera japonica YTM-1</name>
    <dbReference type="NCBI Taxonomy" id="1209778"/>
    <lineage>
        <taxon>Bacteria</taxon>
        <taxon>Pseudomonadati</taxon>
        <taxon>Pseudomonadota</taxon>
        <taxon>Gammaproteobacteria</taxon>
        <taxon>Salinisphaerales</taxon>
        <taxon>Salinisphaeraceae</taxon>
        <taxon>Salinisphaera</taxon>
    </lineage>
</organism>
<dbReference type="Pfam" id="PF10620">
    <property type="entry name" value="MdcG"/>
    <property type="match status" value="1"/>
</dbReference>
<protein>
    <submittedName>
        <fullName evidence="5">Phosphoribosyl-dephospho-CoA transferase</fullName>
    </submittedName>
</protein>
<evidence type="ECO:0000256" key="1">
    <source>
        <dbReference type="ARBA" id="ARBA00022679"/>
    </source>
</evidence>
<feature type="domain" description="Phosphoribosyl-dephospho-CoA transferase MdcG N-terminal" evidence="4">
    <location>
        <begin position="27"/>
        <end position="96"/>
    </location>
</feature>
<evidence type="ECO:0000259" key="4">
    <source>
        <dbReference type="Pfam" id="PF20866"/>
    </source>
</evidence>
<reference evidence="5 6" key="1">
    <citation type="submission" date="2013-10" db="EMBL/GenBank/DDBJ databases">
        <title>Salinisphaera japonica YTM-1 Genome Sequencing.</title>
        <authorList>
            <person name="Lai Q."/>
            <person name="Li C."/>
            <person name="Shao Z."/>
        </authorList>
    </citation>
    <scope>NUCLEOTIDE SEQUENCE [LARGE SCALE GENOMIC DNA]</scope>
    <source>
        <strain evidence="5 6">YTM-1</strain>
    </source>
</reference>
<dbReference type="EMBL" id="AYKG01000023">
    <property type="protein sequence ID" value="ROO28133.1"/>
    <property type="molecule type" value="Genomic_DNA"/>
</dbReference>
<evidence type="ECO:0000313" key="6">
    <source>
        <dbReference type="Proteomes" id="UP000285310"/>
    </source>
</evidence>
<dbReference type="RefSeq" id="WP_123658254.1">
    <property type="nucleotide sequence ID" value="NZ_AYKG01000023.1"/>
</dbReference>
<sequence length="232" mass="24538">MPADCAIAAPRAFDYSALNTRAAIACPHDLVWFDVAALAADVPDWARQIIANGAPAVIRRAPRDEASLPIGIRGATKRERCATRIDSAAVTRRLAPEAIAHGETDRLVTADRCSAIPAFAGLHDLQAELAAMSLTWGVTGALGYDLATGAPVAHAASDIDIVVCMPECHERQLETLAGAARRCDEVHGVRCDIQLETPAGGVALADWLGEAARVMIKHDTGPYLSPDPWHGP</sequence>
<dbReference type="GO" id="GO:0016779">
    <property type="term" value="F:nucleotidyltransferase activity"/>
    <property type="evidence" value="ECO:0007669"/>
    <property type="project" value="UniProtKB-KW"/>
</dbReference>
<dbReference type="NCBIfam" id="NF002332">
    <property type="entry name" value="PRK01293.1"/>
    <property type="match status" value="1"/>
</dbReference>
<accession>A0A423PRC5</accession>
<dbReference type="NCBIfam" id="TIGR03135">
    <property type="entry name" value="malonate_mdcG"/>
    <property type="match status" value="1"/>
</dbReference>
<dbReference type="InParanoid" id="A0A423PRC5"/>
<dbReference type="InterPro" id="IPR017557">
    <property type="entry name" value="Holo-ACP_synthase"/>
</dbReference>
<evidence type="ECO:0000259" key="3">
    <source>
        <dbReference type="Pfam" id="PF10620"/>
    </source>
</evidence>
<keyword evidence="6" id="KW-1185">Reference proteome</keyword>
<dbReference type="InterPro" id="IPR049180">
    <property type="entry name" value="MdcG_C"/>
</dbReference>
<dbReference type="InterPro" id="IPR048903">
    <property type="entry name" value="MdcG_N"/>
</dbReference>
<dbReference type="OrthoDB" id="1275217at2"/>
<gene>
    <name evidence="5" type="ORF">SAJA_08780</name>
</gene>
<evidence type="ECO:0000256" key="2">
    <source>
        <dbReference type="ARBA" id="ARBA00022695"/>
    </source>
</evidence>
<feature type="domain" description="Phosphoribosyl-dephospho-CoA transferase MdcG C-terminal" evidence="3">
    <location>
        <begin position="113"/>
        <end position="228"/>
    </location>
</feature>
<evidence type="ECO:0000313" key="5">
    <source>
        <dbReference type="EMBL" id="ROO28133.1"/>
    </source>
</evidence>
<keyword evidence="1 5" id="KW-0808">Transferase</keyword>
<keyword evidence="2" id="KW-0548">Nucleotidyltransferase</keyword>
<comment type="caution">
    <text evidence="5">The sequence shown here is derived from an EMBL/GenBank/DDBJ whole genome shotgun (WGS) entry which is preliminary data.</text>
</comment>
<dbReference type="Pfam" id="PF20866">
    <property type="entry name" value="MdcG_N"/>
    <property type="match status" value="1"/>
</dbReference>
<name>A0A423PRC5_9GAMM</name>
<dbReference type="Proteomes" id="UP000285310">
    <property type="component" value="Unassembled WGS sequence"/>
</dbReference>